<keyword evidence="5 7" id="KW-0472">Membrane</keyword>
<dbReference type="Gene3D" id="2.60.450.10">
    <property type="entry name" value="Lipopolysaccharide (LPS) transport protein A like domain"/>
    <property type="match status" value="1"/>
</dbReference>
<name>A0A3M6Q4V5_9BURK</name>
<reference evidence="8 9" key="1">
    <citation type="submission" date="2018-10" db="EMBL/GenBank/DDBJ databases">
        <title>Comamonadaceae CDC group NO-1 genome sequencing and assembly.</title>
        <authorList>
            <person name="Bernier A.-M."/>
            <person name="Bernard K."/>
        </authorList>
    </citation>
    <scope>NUCLEOTIDE SEQUENCE [LARGE SCALE GENOMIC DNA]</scope>
    <source>
        <strain evidence="8 9">NML970147</strain>
    </source>
</reference>
<evidence type="ECO:0000256" key="2">
    <source>
        <dbReference type="ARBA" id="ARBA00022519"/>
    </source>
</evidence>
<dbReference type="Proteomes" id="UP000267521">
    <property type="component" value="Unassembled WGS sequence"/>
</dbReference>
<feature type="region of interest" description="Disordered" evidence="6">
    <location>
        <begin position="1"/>
        <end position="53"/>
    </location>
</feature>
<dbReference type="EMBL" id="RDQM01000009">
    <property type="protein sequence ID" value="RMW97610.1"/>
    <property type="molecule type" value="Genomic_DNA"/>
</dbReference>
<dbReference type="PANTHER" id="PTHR37481">
    <property type="entry name" value="LIPOPOLYSACCHARIDE EXPORT SYSTEM PROTEIN LPTC"/>
    <property type="match status" value="1"/>
</dbReference>
<dbReference type="GO" id="GO:0005886">
    <property type="term" value="C:plasma membrane"/>
    <property type="evidence" value="ECO:0007669"/>
    <property type="project" value="InterPro"/>
</dbReference>
<evidence type="ECO:0000256" key="6">
    <source>
        <dbReference type="SAM" id="MobiDB-lite"/>
    </source>
</evidence>
<evidence type="ECO:0000256" key="5">
    <source>
        <dbReference type="ARBA" id="ARBA00023136"/>
    </source>
</evidence>
<protein>
    <submittedName>
        <fullName evidence="8">LPS export ABC transporter periplasmic protein LptC</fullName>
    </submittedName>
</protein>
<evidence type="ECO:0000313" key="8">
    <source>
        <dbReference type="EMBL" id="RMW97610.1"/>
    </source>
</evidence>
<dbReference type="InterPro" id="IPR010664">
    <property type="entry name" value="LipoPS_assembly_LptC-rel"/>
</dbReference>
<dbReference type="GO" id="GO:0015221">
    <property type="term" value="F:lipopolysaccharide transmembrane transporter activity"/>
    <property type="evidence" value="ECO:0007669"/>
    <property type="project" value="InterPro"/>
</dbReference>
<gene>
    <name evidence="8" type="primary">lptC</name>
    <name evidence="8" type="ORF">EBQ26_08060</name>
</gene>
<evidence type="ECO:0000313" key="9">
    <source>
        <dbReference type="Proteomes" id="UP000267521"/>
    </source>
</evidence>
<keyword evidence="2" id="KW-0997">Cell inner membrane</keyword>
<sequence>MLRPAAHGPRPLRRAAATSPRPRRPGHTSERRGAAMTSPTAPQPYDPRRKPRRSLRYRLDKLSVYAPMLVMAALALATYWLSRSMPEPIAPQTIALTEREPDYRLHGFAVRSYRPDGQLTAEIFGSNGQHFPASDTLEVHNLRLRAITEDGRVLSATADTGASNGQGTYARLDGQAVVIQQASASAPRMEFRSAQLQVWPEEGRVHSDTPVQLLRGPDRLSGHNLRYDKQRHLTEIGGPVQATFLSLPRTMQK</sequence>
<keyword evidence="3 7" id="KW-0812">Transmembrane</keyword>
<comment type="caution">
    <text evidence="8">The sequence shown here is derived from an EMBL/GenBank/DDBJ whole genome shotgun (WGS) entry which is preliminary data.</text>
</comment>
<evidence type="ECO:0000256" key="7">
    <source>
        <dbReference type="SAM" id="Phobius"/>
    </source>
</evidence>
<evidence type="ECO:0000256" key="4">
    <source>
        <dbReference type="ARBA" id="ARBA00022989"/>
    </source>
</evidence>
<organism evidence="8 9">
    <name type="scientific">Allofranklinella schreckenbergeri</name>
    <dbReference type="NCBI Taxonomy" id="1076744"/>
    <lineage>
        <taxon>Bacteria</taxon>
        <taxon>Pseudomonadati</taxon>
        <taxon>Pseudomonadota</taxon>
        <taxon>Betaproteobacteria</taxon>
        <taxon>Burkholderiales</taxon>
        <taxon>Comamonadaceae</taxon>
        <taxon>Allofranklinella</taxon>
    </lineage>
</organism>
<dbReference type="GO" id="GO:0017089">
    <property type="term" value="F:glycolipid transfer activity"/>
    <property type="evidence" value="ECO:0007669"/>
    <property type="project" value="TreeGrafter"/>
</dbReference>
<keyword evidence="4 7" id="KW-1133">Transmembrane helix</keyword>
<feature type="transmembrane region" description="Helical" evidence="7">
    <location>
        <begin position="62"/>
        <end position="81"/>
    </location>
</feature>
<proteinExistence type="predicted"/>
<evidence type="ECO:0000256" key="1">
    <source>
        <dbReference type="ARBA" id="ARBA00022475"/>
    </source>
</evidence>
<dbReference type="GO" id="GO:0030288">
    <property type="term" value="C:outer membrane-bounded periplasmic space"/>
    <property type="evidence" value="ECO:0007669"/>
    <property type="project" value="TreeGrafter"/>
</dbReference>
<dbReference type="AlphaFoldDB" id="A0A3M6Q4V5"/>
<dbReference type="InterPro" id="IPR026265">
    <property type="entry name" value="LptC"/>
</dbReference>
<dbReference type="Pfam" id="PF06835">
    <property type="entry name" value="LptC"/>
    <property type="match status" value="1"/>
</dbReference>
<accession>A0A3M6Q4V5</accession>
<dbReference type="PANTHER" id="PTHR37481:SF1">
    <property type="entry name" value="LIPOPOLYSACCHARIDE EXPORT SYSTEM PROTEIN LPTC"/>
    <property type="match status" value="1"/>
</dbReference>
<dbReference type="NCBIfam" id="TIGR04409">
    <property type="entry name" value="LptC_YrbK"/>
    <property type="match status" value="1"/>
</dbReference>
<dbReference type="InterPro" id="IPR052363">
    <property type="entry name" value="LPS_export_LptC"/>
</dbReference>
<keyword evidence="1" id="KW-1003">Cell membrane</keyword>
<evidence type="ECO:0000256" key="3">
    <source>
        <dbReference type="ARBA" id="ARBA00022692"/>
    </source>
</evidence>